<dbReference type="Proteomes" id="UP001169990">
    <property type="component" value="Unassembled WGS sequence"/>
</dbReference>
<gene>
    <name evidence="2" type="ORF">DC496_01765</name>
</gene>
<organism evidence="2 3">
    <name type="scientific">Bifidobacterium breve</name>
    <dbReference type="NCBI Taxonomy" id="1685"/>
    <lineage>
        <taxon>Bacteria</taxon>
        <taxon>Bacillati</taxon>
        <taxon>Actinomycetota</taxon>
        <taxon>Actinomycetes</taxon>
        <taxon>Bifidobacteriales</taxon>
        <taxon>Bifidobacteriaceae</taxon>
        <taxon>Bifidobacterium</taxon>
    </lineage>
</organism>
<reference evidence="2" key="1">
    <citation type="submission" date="2018-05" db="EMBL/GenBank/DDBJ databases">
        <authorList>
            <person name="Kondepudi K.K."/>
            <person name="Singh S."/>
            <person name="Chaudhry V."/>
            <person name="Mantri S."/>
            <person name="Bhadada S."/>
            <person name="Bishnoi M."/>
            <person name="Kaur J."/>
            <person name="Sharma S."/>
            <person name="Bhatia R."/>
        </authorList>
    </citation>
    <scope>NUCLEOTIDE SEQUENCE</scope>
    <source>
        <strain evidence="2">Bif11</strain>
    </source>
</reference>
<proteinExistence type="predicted"/>
<feature type="region of interest" description="Disordered" evidence="1">
    <location>
        <begin position="219"/>
        <end position="240"/>
    </location>
</feature>
<reference evidence="2" key="2">
    <citation type="journal article" date="2022" name="3 Biotech.">
        <title>Isomaltooligosaccharides utilization and genomic characterization of human infant anti-inflammatory Bifidobacterium longum and Bifidobacterium breve strains.</title>
        <authorList>
            <person name="Sharma S."/>
            <person name="Singh S."/>
            <person name="Chaudhary V."/>
            <person name="Mantri S."/>
            <person name="Chander A."/>
            <person name="Maurya R."/>
            <person name="Rajarammohan S."/>
            <person name="Singh R.P."/>
            <person name="Rishi P."/>
            <person name="Bishnoi M."/>
            <person name="Bhadada S.K."/>
            <person name="Kondepudi K.K."/>
        </authorList>
    </citation>
    <scope>NUCLEOTIDE SEQUENCE</scope>
    <source>
        <strain evidence="2">Bif11</strain>
    </source>
</reference>
<dbReference type="EMBL" id="QELD01000003">
    <property type="protein sequence ID" value="MDN4187133.1"/>
    <property type="molecule type" value="Genomic_DNA"/>
</dbReference>
<sequence length="240" mass="25573">MVEAQEQEEPLNEAKAGKILDTIYEKALNGIPMVSRSVDEIADDYLSHHDTPEAAARSLARWQVAKCGTSGFLSGLGGIITLPVTIPANIGSVMYVQMRMIAAIAKMGGYDVNSDQVQTMVYMCLTGSTIADIVKETGIQIGTKSLTAAIKKIPGAAFTKINQKIGFRFLTKFGEKGAINLGKLVPIAGGLIGGGVDVASTIVISRNAIRIFIEDETLDMSEPTEEETSDTEDTTVKATD</sequence>
<dbReference type="InterPro" id="IPR024787">
    <property type="entry name" value="EcsC"/>
</dbReference>
<evidence type="ECO:0000256" key="1">
    <source>
        <dbReference type="SAM" id="MobiDB-lite"/>
    </source>
</evidence>
<accession>A0AAW7LIU9</accession>
<dbReference type="AlphaFoldDB" id="A0AAW7LIU9"/>
<protein>
    <submittedName>
        <fullName evidence="2">EcsC family protein</fullName>
    </submittedName>
</protein>
<name>A0AAW7LIU9_BIFBR</name>
<evidence type="ECO:0000313" key="2">
    <source>
        <dbReference type="EMBL" id="MDN4187133.1"/>
    </source>
</evidence>
<feature type="compositionally biased region" description="Acidic residues" evidence="1">
    <location>
        <begin position="219"/>
        <end position="233"/>
    </location>
</feature>
<comment type="caution">
    <text evidence="2">The sequence shown here is derived from an EMBL/GenBank/DDBJ whole genome shotgun (WGS) entry which is preliminary data.</text>
</comment>
<dbReference type="Pfam" id="PF12787">
    <property type="entry name" value="EcsC"/>
    <property type="match status" value="1"/>
</dbReference>
<evidence type="ECO:0000313" key="3">
    <source>
        <dbReference type="Proteomes" id="UP001169990"/>
    </source>
</evidence>